<proteinExistence type="predicted"/>
<name>A0AC61RNT5_9FIRM</name>
<dbReference type="Proteomes" id="UP000304953">
    <property type="component" value="Unassembled WGS sequence"/>
</dbReference>
<accession>A0AC61RNT5</accession>
<organism evidence="1 2">
    <name type="scientific">Petralouisia muris</name>
    <dbReference type="NCBI Taxonomy" id="3032872"/>
    <lineage>
        <taxon>Bacteria</taxon>
        <taxon>Bacillati</taxon>
        <taxon>Bacillota</taxon>
        <taxon>Clostridia</taxon>
        <taxon>Lachnospirales</taxon>
        <taxon>Lachnospiraceae</taxon>
        <taxon>Petralouisia</taxon>
    </lineage>
</organism>
<protein>
    <submittedName>
        <fullName evidence="1">Uncharacterized protein</fullName>
    </submittedName>
</protein>
<gene>
    <name evidence="1" type="ORF">E5329_25240</name>
</gene>
<evidence type="ECO:0000313" key="1">
    <source>
        <dbReference type="EMBL" id="TGY89402.1"/>
    </source>
</evidence>
<keyword evidence="2" id="KW-1185">Reference proteome</keyword>
<dbReference type="EMBL" id="SRYA01000093">
    <property type="protein sequence ID" value="TGY89402.1"/>
    <property type="molecule type" value="Genomic_DNA"/>
</dbReference>
<evidence type="ECO:0000313" key="2">
    <source>
        <dbReference type="Proteomes" id="UP000304953"/>
    </source>
</evidence>
<reference evidence="1" key="1">
    <citation type="submission" date="2019-04" db="EMBL/GenBank/DDBJ databases">
        <title>Microbes associate with the intestines of laboratory mice.</title>
        <authorList>
            <person name="Navarre W."/>
            <person name="Wong E."/>
            <person name="Huang K."/>
            <person name="Tropini C."/>
            <person name="Ng K."/>
            <person name="Yu B."/>
        </authorList>
    </citation>
    <scope>NUCLEOTIDE SEQUENCE</scope>
    <source>
        <strain evidence="1">NM01_1-7b</strain>
    </source>
</reference>
<comment type="caution">
    <text evidence="1">The sequence shown here is derived from an EMBL/GenBank/DDBJ whole genome shotgun (WGS) entry which is preliminary data.</text>
</comment>
<sequence>MERKLKILKAVLLLRRVNRYQSKEEQIAEAEKHYTDQQLDEWIGMLKHPEDGPESEGEPEYINEEPRHSSCTERDYSPSNPWDAPGMSVRDFI</sequence>